<reference evidence="6" key="1">
    <citation type="journal article" date="2020" name="Stud. Mycol.">
        <title>101 Dothideomycetes genomes: a test case for predicting lifestyles and emergence of pathogens.</title>
        <authorList>
            <person name="Haridas S."/>
            <person name="Albert R."/>
            <person name="Binder M."/>
            <person name="Bloem J."/>
            <person name="Labutti K."/>
            <person name="Salamov A."/>
            <person name="Andreopoulos B."/>
            <person name="Baker S."/>
            <person name="Barry K."/>
            <person name="Bills G."/>
            <person name="Bluhm B."/>
            <person name="Cannon C."/>
            <person name="Castanera R."/>
            <person name="Culley D."/>
            <person name="Daum C."/>
            <person name="Ezra D."/>
            <person name="Gonzalez J."/>
            <person name="Henrissat B."/>
            <person name="Kuo A."/>
            <person name="Liang C."/>
            <person name="Lipzen A."/>
            <person name="Lutzoni F."/>
            <person name="Magnuson J."/>
            <person name="Mondo S."/>
            <person name="Nolan M."/>
            <person name="Ohm R."/>
            <person name="Pangilinan J."/>
            <person name="Park H.-J."/>
            <person name="Ramirez L."/>
            <person name="Alfaro M."/>
            <person name="Sun H."/>
            <person name="Tritt A."/>
            <person name="Yoshinaga Y."/>
            <person name="Zwiers L.-H."/>
            <person name="Turgeon B."/>
            <person name="Goodwin S."/>
            <person name="Spatafora J."/>
            <person name="Crous P."/>
            <person name="Grigoriev I."/>
        </authorList>
    </citation>
    <scope>NUCLEOTIDE SEQUENCE</scope>
    <source>
        <strain evidence="6">SCOH1-5</strain>
    </source>
</reference>
<feature type="transmembrane region" description="Helical" evidence="5">
    <location>
        <begin position="123"/>
        <end position="145"/>
    </location>
</feature>
<keyword evidence="7" id="KW-1185">Reference proteome</keyword>
<dbReference type="Gene3D" id="1.20.120.550">
    <property type="entry name" value="Membrane associated eicosanoid/glutathione metabolism-like domain"/>
    <property type="match status" value="1"/>
</dbReference>
<dbReference type="Pfam" id="PF01124">
    <property type="entry name" value="MAPEG"/>
    <property type="match status" value="1"/>
</dbReference>
<evidence type="ECO:0000256" key="5">
    <source>
        <dbReference type="SAM" id="Phobius"/>
    </source>
</evidence>
<dbReference type="OrthoDB" id="4456959at2759"/>
<dbReference type="EMBL" id="ML992662">
    <property type="protein sequence ID" value="KAF2217522.1"/>
    <property type="molecule type" value="Genomic_DNA"/>
</dbReference>
<gene>
    <name evidence="6" type="ORF">CERZMDRAFT_89543</name>
</gene>
<evidence type="ECO:0000256" key="4">
    <source>
        <dbReference type="ARBA" id="ARBA00023136"/>
    </source>
</evidence>
<name>A0A6A6FVL5_9PEZI</name>
<keyword evidence="3 5" id="KW-1133">Transmembrane helix</keyword>
<evidence type="ECO:0000256" key="2">
    <source>
        <dbReference type="ARBA" id="ARBA00022692"/>
    </source>
</evidence>
<proteinExistence type="predicted"/>
<dbReference type="Proteomes" id="UP000799539">
    <property type="component" value="Unassembled WGS sequence"/>
</dbReference>
<protein>
    <recommendedName>
        <fullName evidence="8">MAPEG family protein</fullName>
    </recommendedName>
</protein>
<comment type="subcellular location">
    <subcellularLocation>
        <location evidence="1">Membrane</location>
    </subcellularLocation>
</comment>
<dbReference type="InterPro" id="IPR023352">
    <property type="entry name" value="MAPEG-like_dom_sf"/>
</dbReference>
<dbReference type="GO" id="GO:0016020">
    <property type="term" value="C:membrane"/>
    <property type="evidence" value="ECO:0007669"/>
    <property type="project" value="UniProtKB-SubCell"/>
</dbReference>
<accession>A0A6A6FVL5</accession>
<evidence type="ECO:0000256" key="3">
    <source>
        <dbReference type="ARBA" id="ARBA00022989"/>
    </source>
</evidence>
<feature type="transmembrane region" description="Helical" evidence="5">
    <location>
        <begin position="12"/>
        <end position="31"/>
    </location>
</feature>
<keyword evidence="4 5" id="KW-0472">Membrane</keyword>
<dbReference type="SUPFAM" id="SSF161084">
    <property type="entry name" value="MAPEG domain-like"/>
    <property type="match status" value="1"/>
</dbReference>
<keyword evidence="2 5" id="KW-0812">Transmembrane</keyword>
<evidence type="ECO:0008006" key="8">
    <source>
        <dbReference type="Google" id="ProtNLM"/>
    </source>
</evidence>
<dbReference type="InterPro" id="IPR001129">
    <property type="entry name" value="Membr-assoc_MAPEG"/>
</dbReference>
<evidence type="ECO:0000313" key="7">
    <source>
        <dbReference type="Proteomes" id="UP000799539"/>
    </source>
</evidence>
<dbReference type="AlphaFoldDB" id="A0A6A6FVL5"/>
<sequence>MASLAIGSKPLLGPLVGLSLWTFAIEGLLYYRRTPALKKYNISFDPEIVKQEKATKLPAFVQWPADNFNNLLEQPTQFYAAVLALTLLDIKDTATTRMAWGYVGLRVLHSLIHVSVNKVVFRFGVWASSSVVLLGITAKLAQVLWL</sequence>
<evidence type="ECO:0000256" key="1">
    <source>
        <dbReference type="ARBA" id="ARBA00004370"/>
    </source>
</evidence>
<evidence type="ECO:0000313" key="6">
    <source>
        <dbReference type="EMBL" id="KAF2217522.1"/>
    </source>
</evidence>
<organism evidence="6 7">
    <name type="scientific">Cercospora zeae-maydis SCOH1-5</name>
    <dbReference type="NCBI Taxonomy" id="717836"/>
    <lineage>
        <taxon>Eukaryota</taxon>
        <taxon>Fungi</taxon>
        <taxon>Dikarya</taxon>
        <taxon>Ascomycota</taxon>
        <taxon>Pezizomycotina</taxon>
        <taxon>Dothideomycetes</taxon>
        <taxon>Dothideomycetidae</taxon>
        <taxon>Mycosphaerellales</taxon>
        <taxon>Mycosphaerellaceae</taxon>
        <taxon>Cercospora</taxon>
    </lineage>
</organism>